<organism evidence="1 2">
    <name type="scientific">Lindgomyces ingoldianus</name>
    <dbReference type="NCBI Taxonomy" id="673940"/>
    <lineage>
        <taxon>Eukaryota</taxon>
        <taxon>Fungi</taxon>
        <taxon>Dikarya</taxon>
        <taxon>Ascomycota</taxon>
        <taxon>Pezizomycotina</taxon>
        <taxon>Dothideomycetes</taxon>
        <taxon>Pleosporomycetidae</taxon>
        <taxon>Pleosporales</taxon>
        <taxon>Lindgomycetaceae</taxon>
        <taxon>Lindgomyces</taxon>
    </lineage>
</organism>
<sequence>MKFAAITLLLATLTLATPNAAPATPQTNAELEAALSPREADSSVPEIDARAAGIQLSARDPKKGKPKTGGGNDNSTDSAAGMMSPSLALELGALGLGIMEVVRLWG</sequence>
<evidence type="ECO:0000313" key="1">
    <source>
        <dbReference type="EMBL" id="KAF2478334.1"/>
    </source>
</evidence>
<comment type="caution">
    <text evidence="1">The sequence shown here is derived from an EMBL/GenBank/DDBJ whole genome shotgun (WGS) entry which is preliminary data.</text>
</comment>
<accession>A0ACB6RGE9</accession>
<dbReference type="Proteomes" id="UP000799755">
    <property type="component" value="Unassembled WGS sequence"/>
</dbReference>
<keyword evidence="2" id="KW-1185">Reference proteome</keyword>
<evidence type="ECO:0000313" key="2">
    <source>
        <dbReference type="Proteomes" id="UP000799755"/>
    </source>
</evidence>
<gene>
    <name evidence="1" type="ORF">BDR25DRAFT_299946</name>
</gene>
<name>A0ACB6RGE9_9PLEO</name>
<proteinExistence type="predicted"/>
<protein>
    <submittedName>
        <fullName evidence="1">Uncharacterized protein</fullName>
    </submittedName>
</protein>
<dbReference type="EMBL" id="MU003492">
    <property type="protein sequence ID" value="KAF2478334.1"/>
    <property type="molecule type" value="Genomic_DNA"/>
</dbReference>
<reference evidence="1" key="1">
    <citation type="journal article" date="2020" name="Stud. Mycol.">
        <title>101 Dothideomycetes genomes: a test case for predicting lifestyles and emergence of pathogens.</title>
        <authorList>
            <person name="Haridas S."/>
            <person name="Albert R."/>
            <person name="Binder M."/>
            <person name="Bloem J."/>
            <person name="Labutti K."/>
            <person name="Salamov A."/>
            <person name="Andreopoulos B."/>
            <person name="Baker S."/>
            <person name="Barry K."/>
            <person name="Bills G."/>
            <person name="Bluhm B."/>
            <person name="Cannon C."/>
            <person name="Castanera R."/>
            <person name="Culley D."/>
            <person name="Daum C."/>
            <person name="Ezra D."/>
            <person name="Gonzalez J."/>
            <person name="Henrissat B."/>
            <person name="Kuo A."/>
            <person name="Liang C."/>
            <person name="Lipzen A."/>
            <person name="Lutzoni F."/>
            <person name="Magnuson J."/>
            <person name="Mondo S."/>
            <person name="Nolan M."/>
            <person name="Ohm R."/>
            <person name="Pangilinan J."/>
            <person name="Park H.-J."/>
            <person name="Ramirez L."/>
            <person name="Alfaro M."/>
            <person name="Sun H."/>
            <person name="Tritt A."/>
            <person name="Yoshinaga Y."/>
            <person name="Zwiers L.-H."/>
            <person name="Turgeon B."/>
            <person name="Goodwin S."/>
            <person name="Spatafora J."/>
            <person name="Crous P."/>
            <person name="Grigoriev I."/>
        </authorList>
    </citation>
    <scope>NUCLEOTIDE SEQUENCE</scope>
    <source>
        <strain evidence="1">ATCC 200398</strain>
    </source>
</reference>